<sequence length="228" mass="24561">MALASLLVLAGCAGLAPAGQQASTPETTVENFSYPPGWSQDGITDIGLPQQTHSDTVENVSRRTRFVTSDDDATRTIVRTVDVEAGTVSVRSEATLFGTTYAYYSPNGVFEYDPETEEVTLRPDENWTTAGVADVERLDRPLLDLGLAATEIVTVEGVPAVRYNVTGIANRDFAPATGASGYVTVSETGYIAAYNVTRGNDGFTRRTTYDLSEFGNATVERPSWLPEE</sequence>
<dbReference type="AlphaFoldDB" id="A0AAU8C9W3"/>
<reference evidence="1" key="1">
    <citation type="submission" date="2024-06" db="EMBL/GenBank/DDBJ databases">
        <title>Genome Sequence of an extremely halophilic archaeon isolated from Permian era halite, Salado Formation, Carlsbad, New Mexico: Halobacterium sp. strain NMX12-1.</title>
        <authorList>
            <person name="Sotoa L."/>
            <person name="DasSarma P."/>
            <person name="Anton B.P."/>
            <person name="Vincze T."/>
            <person name="Verma I."/>
            <person name="Eralp B."/>
            <person name="Powers D.W."/>
            <person name="Dozier B.L."/>
            <person name="Roberts R.J."/>
            <person name="DasSarma S."/>
        </authorList>
    </citation>
    <scope>NUCLEOTIDE SEQUENCE</scope>
    <source>
        <strain evidence="1">NMX12-1</strain>
    </source>
</reference>
<dbReference type="RefSeq" id="WP_353633844.1">
    <property type="nucleotide sequence ID" value="NZ_CP159204.1"/>
</dbReference>
<protein>
    <recommendedName>
        <fullName evidence="2">Lipoprotein</fullName>
    </recommendedName>
</protein>
<name>A0AAU8C9W3_9EURY</name>
<evidence type="ECO:0008006" key="2">
    <source>
        <dbReference type="Google" id="ProtNLM"/>
    </source>
</evidence>
<accession>A0AAU8C9W3</accession>
<dbReference type="EMBL" id="CP159204">
    <property type="protein sequence ID" value="XCF15879.1"/>
    <property type="molecule type" value="Genomic_DNA"/>
</dbReference>
<dbReference type="GeneID" id="91109805"/>
<gene>
    <name evidence="1" type="ORF">ABSL23_11615</name>
</gene>
<dbReference type="KEGG" id="hanx:ABSL23_11615"/>
<proteinExistence type="predicted"/>
<evidence type="ECO:0000313" key="1">
    <source>
        <dbReference type="EMBL" id="XCF15879.1"/>
    </source>
</evidence>
<organism evidence="1">
    <name type="scientific">Halobacterium sp. NMX12-1</name>
    <dbReference type="NCBI Taxonomy" id="3166650"/>
    <lineage>
        <taxon>Archaea</taxon>
        <taxon>Methanobacteriati</taxon>
        <taxon>Methanobacteriota</taxon>
        <taxon>Stenosarchaea group</taxon>
        <taxon>Halobacteria</taxon>
        <taxon>Halobacteriales</taxon>
        <taxon>Halobacteriaceae</taxon>
        <taxon>Halobacterium</taxon>
    </lineage>
</organism>